<evidence type="ECO:0000256" key="3">
    <source>
        <dbReference type="SAM" id="SignalP"/>
    </source>
</evidence>
<dbReference type="Gene3D" id="2.60.120.260">
    <property type="entry name" value="Galactose-binding domain-like"/>
    <property type="match status" value="1"/>
</dbReference>
<name>A0ABY8VAL6_9FLAO</name>
<organism evidence="6 7">
    <name type="scientific">Empedobacter falsenii</name>
    <dbReference type="NCBI Taxonomy" id="343874"/>
    <lineage>
        <taxon>Bacteria</taxon>
        <taxon>Pseudomonadati</taxon>
        <taxon>Bacteroidota</taxon>
        <taxon>Flavobacteriia</taxon>
        <taxon>Flavobacteriales</taxon>
        <taxon>Weeksellaceae</taxon>
        <taxon>Empedobacter</taxon>
    </lineage>
</organism>
<evidence type="ECO:0000313" key="7">
    <source>
        <dbReference type="Proteomes" id="UP001223501"/>
    </source>
</evidence>
<dbReference type="RefSeq" id="WP_284583474.1">
    <property type="nucleotide sequence ID" value="NZ_CP106831.1"/>
</dbReference>
<feature type="chain" id="PRO_5046094692" evidence="3">
    <location>
        <begin position="22"/>
        <end position="256"/>
    </location>
</feature>
<feature type="domain" description="Secretion system C-terminal sorting" evidence="5">
    <location>
        <begin position="201"/>
        <end position="254"/>
    </location>
</feature>
<dbReference type="Pfam" id="PF02018">
    <property type="entry name" value="CBM_4_9"/>
    <property type="match status" value="1"/>
</dbReference>
<dbReference type="InterPro" id="IPR008979">
    <property type="entry name" value="Galactose-bd-like_sf"/>
</dbReference>
<gene>
    <name evidence="6" type="ORF">OBA43_13915</name>
</gene>
<dbReference type="InterPro" id="IPR026444">
    <property type="entry name" value="Secre_tail"/>
</dbReference>
<dbReference type="NCBIfam" id="TIGR04183">
    <property type="entry name" value="Por_Secre_tail"/>
    <property type="match status" value="1"/>
</dbReference>
<dbReference type="Pfam" id="PF18962">
    <property type="entry name" value="Por_Secre_tail"/>
    <property type="match status" value="1"/>
</dbReference>
<keyword evidence="7" id="KW-1185">Reference proteome</keyword>
<protein>
    <submittedName>
        <fullName evidence="6">T9SS type A sorting domain-containing protein</fullName>
    </submittedName>
</protein>
<reference evidence="6 7" key="1">
    <citation type="submission" date="2022-09" db="EMBL/GenBank/DDBJ databases">
        <title>Whole genome sequencing analysis of tet(X)-positive Empedobacter falsenii YWS9-3.</title>
        <authorList>
            <person name="Chen C."/>
            <person name="Lv Y.-L."/>
        </authorList>
    </citation>
    <scope>NUCLEOTIDE SEQUENCE [LARGE SCALE GENOMIC DNA]</scope>
    <source>
        <strain evidence="6 7">YWS9-3_T</strain>
    </source>
</reference>
<keyword evidence="2" id="KW-0378">Hydrolase</keyword>
<keyword evidence="1 3" id="KW-0732">Signal</keyword>
<evidence type="ECO:0000259" key="5">
    <source>
        <dbReference type="Pfam" id="PF18962"/>
    </source>
</evidence>
<dbReference type="InterPro" id="IPR003305">
    <property type="entry name" value="CenC_carb-bd"/>
</dbReference>
<evidence type="ECO:0000259" key="4">
    <source>
        <dbReference type="Pfam" id="PF02018"/>
    </source>
</evidence>
<dbReference type="SUPFAM" id="SSF49785">
    <property type="entry name" value="Galactose-binding domain-like"/>
    <property type="match status" value="1"/>
</dbReference>
<feature type="domain" description="CBM-cenC" evidence="4">
    <location>
        <begin position="22"/>
        <end position="97"/>
    </location>
</feature>
<sequence>MKKFYSLVAVAVLAASSFAQTNLVQNPSFETGSLEPWQKGWSNSYTAPAVVNGDGHEGTYSAVYDNPTATTGFYQLVPIDADTEYILSFWYKAPEKKARIWSSFSDGKGGFPTYTDDPKTDPLRTYEAYLPAATVWTQHTVEFTSLADVVGLQLGLRSYKDAFVSFDDFSLVKKSDLAIGEVVKSKYTLVSNTLVDANISFAADSKVEIFTMNGQLVKTADVKKGSTLNVSNLSKGIYIVNGTVNGNKVSQKIVKK</sequence>
<evidence type="ECO:0000256" key="2">
    <source>
        <dbReference type="ARBA" id="ARBA00022801"/>
    </source>
</evidence>
<dbReference type="Proteomes" id="UP001223501">
    <property type="component" value="Chromosome"/>
</dbReference>
<evidence type="ECO:0000256" key="1">
    <source>
        <dbReference type="ARBA" id="ARBA00022729"/>
    </source>
</evidence>
<evidence type="ECO:0000313" key="6">
    <source>
        <dbReference type="EMBL" id="WIH97298.1"/>
    </source>
</evidence>
<accession>A0ABY8VAL6</accession>
<proteinExistence type="predicted"/>
<dbReference type="EMBL" id="CP106831">
    <property type="protein sequence ID" value="WIH97298.1"/>
    <property type="molecule type" value="Genomic_DNA"/>
</dbReference>
<feature type="signal peptide" evidence="3">
    <location>
        <begin position="1"/>
        <end position="21"/>
    </location>
</feature>